<feature type="region of interest" description="Disordered" evidence="1">
    <location>
        <begin position="964"/>
        <end position="1005"/>
    </location>
</feature>
<feature type="compositionally biased region" description="Polar residues" evidence="1">
    <location>
        <begin position="892"/>
        <end position="903"/>
    </location>
</feature>
<evidence type="ECO:0000313" key="2">
    <source>
        <dbReference type="EMBL" id="GFO39756.1"/>
    </source>
</evidence>
<dbReference type="EMBL" id="BLXT01007506">
    <property type="protein sequence ID" value="GFO39756.1"/>
    <property type="molecule type" value="Genomic_DNA"/>
</dbReference>
<proteinExistence type="predicted"/>
<keyword evidence="3" id="KW-1185">Reference proteome</keyword>
<dbReference type="Proteomes" id="UP000735302">
    <property type="component" value="Unassembled WGS sequence"/>
</dbReference>
<gene>
    <name evidence="2" type="ORF">PoB_006626100</name>
</gene>
<sequence>MGSTARPSFFSRLLRPDRKENSPAPRKKDARKRHSAPVPSWFDPTDPVHILAPSSTSAPSKSQQRQKTEYSEVKQEQNSRSANKANRNKVKNKSENKKSRHNQPKENMKNDAFKQKNTAVKSNKTKKENKDLEKESSSKKVAKKHSSGLAYWFCVSDSADKLPAEKKKPFSKSVENRSDKLASIPEAEAQGNHTDVPNAASLAGVIRRDKKKRRDKTQNRHSAPPETLAVFRAKEIPSTSNHSHGSPSHASEFDMRAAAPKRPVSEAFRSSSPGVRYRVDGTLERPYVFPSGLTFGAEGRKTKLRSRTMSQELESPCQSSCDLNTSTVVVDVHRTSRADERQTKQVKRQYIHTSNPNIADVSYDDFDVRKAFYLKFDGGDVQSHADVENDTRKHRQSVPVFAATFETVEKGRGLGHEMLHSTDVDSQRFMYATGRQQQRYSMPPKNEEFVYMGSRENLSLWSDFLVDQEITKADTDTPFQNGGDQRSQLESRRRYSSPVHNTDCVYMGSVENIHLLNAEDKRAGCLSLKRDTDAFFLTGSGAMPALSATDNFMEVNQETRSRGRSLSEQMSYCPSGFETVDVMIHNHNEQEISAIPSRSKQETKVIEEHHQSMPDLTLTRKQNLTRTRNSESNAVDCEVVTSDGEHFTGATDARFSRTPFSRNLGRASCMPGNKKQFILPPAIFSQSDTTVQLVGTVDDCKKISPAGMKRFRFPPPPNYTPPREEMEDAQAQLSKLAMTNKGSQTNLDNEALYCVNMEDRDLSLPRSNAKTKYPSPSSSTKTFSFTNVKENELESPLKPEEIKNDNKIEGQGVGPKQLLDVSITSSEGSDSVFKEGSGSESAWLSHRFDFARRKKYALPGVTPKQSTLKAQPSENIKAKEDETNHSDLNKPFKNTENVVTSTPKVARRDTTETNRSLTPNGTKGYRPVPTPRKRNSSLGLSGFDPGSLINDMSKKNIEERAKIATTDVPPYSHVTPQQENTIGSSSEERKTPPVPKKRNLTKGRSLSEISTSHCVSLFTNAISEERFGHPRQDDNDKFKTNVNSHFPNVKPQIGPRDMLSSNPSATDNSKGNSREQWNNFDDTCIADDEMSCCEDRSKENRDLGSSEMKQKRRSLRKCVSEDDLLHSGNILDRSLILARRKKRRMRERKCRSYMQLSSSEDEDETGAGDNVPLWRRKSGTQRKHTTDAEFDNRIYSQEKPDQFGESVNRYSALADSTRHPLKQDFLGNDANFHRLDKEPRNFANSHTGGLAGASLPQLLKPWEIGLQNMGTASKVSPVARGSEGFFTATSQQEPSSNSGRETVV</sequence>
<feature type="region of interest" description="Disordered" evidence="1">
    <location>
        <begin position="1026"/>
        <end position="1077"/>
    </location>
</feature>
<feature type="compositionally biased region" description="Polar residues" evidence="1">
    <location>
        <begin position="974"/>
        <end position="985"/>
    </location>
</feature>
<protein>
    <submittedName>
        <fullName evidence="2">Uncharacterized protein</fullName>
    </submittedName>
</protein>
<feature type="compositionally biased region" description="Basic and acidic residues" evidence="1">
    <location>
        <begin position="876"/>
        <end position="890"/>
    </location>
</feature>
<feature type="compositionally biased region" description="Polar residues" evidence="1">
    <location>
        <begin position="237"/>
        <end position="249"/>
    </location>
</feature>
<accession>A0AAV4D6S6</accession>
<feature type="region of interest" description="Disordered" evidence="1">
    <location>
        <begin position="162"/>
        <end position="271"/>
    </location>
</feature>
<feature type="compositionally biased region" description="Basic and acidic residues" evidence="1">
    <location>
        <begin position="162"/>
        <end position="180"/>
    </location>
</feature>
<feature type="region of interest" description="Disordered" evidence="1">
    <location>
        <begin position="861"/>
        <end position="947"/>
    </location>
</feature>
<feature type="compositionally biased region" description="Polar residues" evidence="1">
    <location>
        <begin position="1287"/>
        <end position="1304"/>
    </location>
</feature>
<feature type="compositionally biased region" description="Basic and acidic residues" evidence="1">
    <location>
        <begin position="125"/>
        <end position="138"/>
    </location>
</feature>
<evidence type="ECO:0000313" key="3">
    <source>
        <dbReference type="Proteomes" id="UP000735302"/>
    </source>
</evidence>
<name>A0AAV4D6S6_9GAST</name>
<feature type="region of interest" description="Disordered" evidence="1">
    <location>
        <begin position="1149"/>
        <end position="1174"/>
    </location>
</feature>
<feature type="region of interest" description="Disordered" evidence="1">
    <location>
        <begin position="1"/>
        <end position="146"/>
    </location>
</feature>
<feature type="compositionally biased region" description="Basic and acidic residues" evidence="1">
    <location>
        <begin position="66"/>
        <end position="77"/>
    </location>
</feature>
<feature type="compositionally biased region" description="Polar residues" evidence="1">
    <location>
        <begin position="477"/>
        <end position="486"/>
    </location>
</feature>
<feature type="compositionally biased region" description="Polar residues" evidence="1">
    <location>
        <begin position="1059"/>
        <end position="1077"/>
    </location>
</feature>
<feature type="region of interest" description="Disordered" evidence="1">
    <location>
        <begin position="472"/>
        <end position="495"/>
    </location>
</feature>
<feature type="compositionally biased region" description="Polar residues" evidence="1">
    <location>
        <begin position="863"/>
        <end position="874"/>
    </location>
</feature>
<evidence type="ECO:0000256" key="1">
    <source>
        <dbReference type="SAM" id="MobiDB-lite"/>
    </source>
</evidence>
<feature type="compositionally biased region" description="Basic and acidic residues" evidence="1">
    <location>
        <begin position="1026"/>
        <end position="1039"/>
    </location>
</feature>
<organism evidence="2 3">
    <name type="scientific">Plakobranchus ocellatus</name>
    <dbReference type="NCBI Taxonomy" id="259542"/>
    <lineage>
        <taxon>Eukaryota</taxon>
        <taxon>Metazoa</taxon>
        <taxon>Spiralia</taxon>
        <taxon>Lophotrochozoa</taxon>
        <taxon>Mollusca</taxon>
        <taxon>Gastropoda</taxon>
        <taxon>Heterobranchia</taxon>
        <taxon>Euthyneura</taxon>
        <taxon>Panpulmonata</taxon>
        <taxon>Sacoglossa</taxon>
        <taxon>Placobranchoidea</taxon>
        <taxon>Plakobranchidae</taxon>
        <taxon>Plakobranchus</taxon>
    </lineage>
</organism>
<reference evidence="2 3" key="1">
    <citation type="journal article" date="2021" name="Elife">
        <title>Chloroplast acquisition without the gene transfer in kleptoplastic sea slugs, Plakobranchus ocellatus.</title>
        <authorList>
            <person name="Maeda T."/>
            <person name="Takahashi S."/>
            <person name="Yoshida T."/>
            <person name="Shimamura S."/>
            <person name="Takaki Y."/>
            <person name="Nagai Y."/>
            <person name="Toyoda A."/>
            <person name="Suzuki Y."/>
            <person name="Arimoto A."/>
            <person name="Ishii H."/>
            <person name="Satoh N."/>
            <person name="Nishiyama T."/>
            <person name="Hasebe M."/>
            <person name="Maruyama T."/>
            <person name="Minagawa J."/>
            <person name="Obokata J."/>
            <person name="Shigenobu S."/>
        </authorList>
    </citation>
    <scope>NUCLEOTIDE SEQUENCE [LARGE SCALE GENOMIC DNA]</scope>
</reference>
<feature type="region of interest" description="Disordered" evidence="1">
    <location>
        <begin position="1283"/>
        <end position="1304"/>
    </location>
</feature>
<feature type="compositionally biased region" description="Basic and acidic residues" evidence="1">
    <location>
        <begin position="92"/>
        <end position="114"/>
    </location>
</feature>
<feature type="compositionally biased region" description="Polar residues" evidence="1">
    <location>
        <begin position="53"/>
        <end position="65"/>
    </location>
</feature>
<comment type="caution">
    <text evidence="2">The sequence shown here is derived from an EMBL/GenBank/DDBJ whole genome shotgun (WGS) entry which is preliminary data.</text>
</comment>